<evidence type="ECO:0000256" key="9">
    <source>
        <dbReference type="RuleBase" id="RU368116"/>
    </source>
</evidence>
<dbReference type="GO" id="GO:0005634">
    <property type="term" value="C:nucleus"/>
    <property type="evidence" value="ECO:0007669"/>
    <property type="project" value="UniProtKB-SubCell"/>
</dbReference>
<feature type="domain" description="Carbohydrate kinase PfkB" evidence="10">
    <location>
        <begin position="28"/>
        <end position="224"/>
    </location>
</feature>
<dbReference type="InterPro" id="IPR011611">
    <property type="entry name" value="PfkB_dom"/>
</dbReference>
<comment type="catalytic activity">
    <reaction evidence="9">
        <text>adenosine + ATP = AMP + ADP + H(+)</text>
        <dbReference type="Rhea" id="RHEA:20824"/>
        <dbReference type="ChEBI" id="CHEBI:15378"/>
        <dbReference type="ChEBI" id="CHEBI:16335"/>
        <dbReference type="ChEBI" id="CHEBI:30616"/>
        <dbReference type="ChEBI" id="CHEBI:456215"/>
        <dbReference type="ChEBI" id="CHEBI:456216"/>
        <dbReference type="EC" id="2.7.1.20"/>
    </reaction>
</comment>
<comment type="pathway">
    <text evidence="1 9">Purine metabolism; AMP biosynthesis via salvage pathway; AMP from adenosine: step 1/1.</text>
</comment>
<evidence type="ECO:0000256" key="5">
    <source>
        <dbReference type="ARBA" id="ARBA00022726"/>
    </source>
</evidence>
<dbReference type="SUPFAM" id="SSF53613">
    <property type="entry name" value="Ribokinase-like"/>
    <property type="match status" value="1"/>
</dbReference>
<organism evidence="11">
    <name type="scientific">Drosophila rhopaloa</name>
    <name type="common">Fruit fly</name>
    <dbReference type="NCBI Taxonomy" id="1041015"/>
    <lineage>
        <taxon>Eukaryota</taxon>
        <taxon>Metazoa</taxon>
        <taxon>Ecdysozoa</taxon>
        <taxon>Arthropoda</taxon>
        <taxon>Hexapoda</taxon>
        <taxon>Insecta</taxon>
        <taxon>Pterygota</taxon>
        <taxon>Neoptera</taxon>
        <taxon>Endopterygota</taxon>
        <taxon>Diptera</taxon>
        <taxon>Brachycera</taxon>
        <taxon>Muscomorpha</taxon>
        <taxon>Ephydroidea</taxon>
        <taxon>Drosophilidae</taxon>
        <taxon>Drosophila</taxon>
        <taxon>Sophophora</taxon>
    </lineage>
</organism>
<proteinExistence type="inferred from homology"/>
<feature type="non-terminal residue" evidence="11">
    <location>
        <position position="227"/>
    </location>
</feature>
<dbReference type="GO" id="GO:0005524">
    <property type="term" value="F:ATP binding"/>
    <property type="evidence" value="ECO:0007669"/>
    <property type="project" value="UniProtKB-UniRule"/>
</dbReference>
<evidence type="ECO:0000256" key="6">
    <source>
        <dbReference type="ARBA" id="ARBA00022741"/>
    </source>
</evidence>
<protein>
    <recommendedName>
        <fullName evidence="3 9">Adenosine kinase</fullName>
        <shortName evidence="9">AK</shortName>
        <ecNumber evidence="3 9">2.7.1.20</ecNumber>
    </recommendedName>
    <alternativeName>
        <fullName evidence="9">Adenosine 5'-phosphotransferase</fullName>
    </alternativeName>
</protein>
<dbReference type="AlphaFoldDB" id="A0A6P4E0J1"/>
<keyword evidence="9" id="KW-0539">Nucleus</keyword>
<keyword evidence="7 9" id="KW-0418">Kinase</keyword>
<evidence type="ECO:0000256" key="4">
    <source>
        <dbReference type="ARBA" id="ARBA00022679"/>
    </source>
</evidence>
<dbReference type="PRINTS" id="PR00989">
    <property type="entry name" value="ADENOKINASE"/>
</dbReference>
<dbReference type="RefSeq" id="XP_016969904.1">
    <property type="nucleotide sequence ID" value="XM_017114415.1"/>
</dbReference>
<dbReference type="UniPathway" id="UPA00588">
    <property type="reaction ID" value="UER00659"/>
</dbReference>
<comment type="function">
    <text evidence="9">ATP dependent phosphorylation of adenosine and other related nucleoside analogs to monophosphate derivatives.</text>
</comment>
<accession>A0A6P4E0J1</accession>
<evidence type="ECO:0000313" key="11">
    <source>
        <dbReference type="RefSeq" id="XP_016969904.1"/>
    </source>
</evidence>
<dbReference type="OrthoDB" id="432447at2759"/>
<dbReference type="GO" id="GO:0006144">
    <property type="term" value="P:purine nucleobase metabolic process"/>
    <property type="evidence" value="ECO:0007669"/>
    <property type="project" value="TreeGrafter"/>
</dbReference>
<keyword evidence="6 9" id="KW-0547">Nucleotide-binding</keyword>
<sequence length="227" mass="25069">EGYRAESLLADLCKITLRIAQWILRQPKVAVFFGCVGEDRYADILKEKASSAGLDVHYQVKRDVPTGTCAVLITGTHRSLCANLAAANNFTIDHLEEPGNKALVENAQYYYISGFFLTVNPPSIMQVAATAHAKQRPFLMNLSAPFISQFYMAPLLAVLPYVDIIFGNEAEAQAFAEAQNWPSGDLREIGKRLVALDKLNPARPRIAILTQGCDPVLLIQQDSVQEF</sequence>
<evidence type="ECO:0000256" key="3">
    <source>
        <dbReference type="ARBA" id="ARBA00012119"/>
    </source>
</evidence>
<evidence type="ECO:0000256" key="2">
    <source>
        <dbReference type="ARBA" id="ARBA00010688"/>
    </source>
</evidence>
<dbReference type="CDD" id="cd01168">
    <property type="entry name" value="adenosine_kinase"/>
    <property type="match status" value="1"/>
</dbReference>
<comment type="subunit">
    <text evidence="9">Monomer.</text>
</comment>
<keyword evidence="5 9" id="KW-0660">Purine salvage</keyword>
<gene>
    <name evidence="11" type="primary">LOC108037770</name>
</gene>
<dbReference type="EC" id="2.7.1.20" evidence="3 9"/>
<evidence type="ECO:0000256" key="1">
    <source>
        <dbReference type="ARBA" id="ARBA00004801"/>
    </source>
</evidence>
<comment type="cofactor">
    <cofactor evidence="9">
        <name>Mg(2+)</name>
        <dbReference type="ChEBI" id="CHEBI:18420"/>
    </cofactor>
    <text evidence="9">Binds 3 Mg(2+) ions per subunit.</text>
</comment>
<evidence type="ECO:0000259" key="10">
    <source>
        <dbReference type="Pfam" id="PF00294"/>
    </source>
</evidence>
<dbReference type="InterPro" id="IPR029056">
    <property type="entry name" value="Ribokinase-like"/>
</dbReference>
<comment type="similarity">
    <text evidence="2 9">Belongs to the carbohydrate kinase PfkB family.</text>
</comment>
<dbReference type="GO" id="GO:0004001">
    <property type="term" value="F:adenosine kinase activity"/>
    <property type="evidence" value="ECO:0007669"/>
    <property type="project" value="UniProtKB-UniRule"/>
</dbReference>
<reference evidence="11" key="1">
    <citation type="submission" date="2025-08" db="UniProtKB">
        <authorList>
            <consortium name="RefSeq"/>
        </authorList>
    </citation>
    <scope>IDENTIFICATION</scope>
</reference>
<keyword evidence="4 9" id="KW-0808">Transferase</keyword>
<dbReference type="PANTHER" id="PTHR45769:SF3">
    <property type="entry name" value="ADENOSINE KINASE"/>
    <property type="match status" value="1"/>
</dbReference>
<evidence type="ECO:0000256" key="8">
    <source>
        <dbReference type="ARBA" id="ARBA00022840"/>
    </source>
</evidence>
<dbReference type="Pfam" id="PF00294">
    <property type="entry name" value="PfkB"/>
    <property type="match status" value="1"/>
</dbReference>
<dbReference type="Gene3D" id="3.40.1190.20">
    <property type="match status" value="1"/>
</dbReference>
<name>A0A6P4E0J1_DRORH</name>
<dbReference type="GO" id="GO:0006166">
    <property type="term" value="P:purine ribonucleoside salvage"/>
    <property type="evidence" value="ECO:0007669"/>
    <property type="project" value="UniProtKB-KW"/>
</dbReference>
<dbReference type="InterPro" id="IPR001805">
    <property type="entry name" value="Adenokinase"/>
</dbReference>
<evidence type="ECO:0000256" key="7">
    <source>
        <dbReference type="ARBA" id="ARBA00022777"/>
    </source>
</evidence>
<comment type="subcellular location">
    <subcellularLocation>
        <location evidence="9">Nucleus</location>
    </subcellularLocation>
</comment>
<keyword evidence="9" id="KW-0460">Magnesium</keyword>
<dbReference type="PANTHER" id="PTHR45769">
    <property type="entry name" value="ADENOSINE KINASE"/>
    <property type="match status" value="1"/>
</dbReference>
<dbReference type="GO" id="GO:0044209">
    <property type="term" value="P:AMP salvage"/>
    <property type="evidence" value="ECO:0007669"/>
    <property type="project" value="UniProtKB-UniRule"/>
</dbReference>
<feature type="non-terminal residue" evidence="11">
    <location>
        <position position="1"/>
    </location>
</feature>
<keyword evidence="8 9" id="KW-0067">ATP-binding</keyword>
<dbReference type="GO" id="GO:0005829">
    <property type="term" value="C:cytosol"/>
    <property type="evidence" value="ECO:0007669"/>
    <property type="project" value="TreeGrafter"/>
</dbReference>